<feature type="compositionally biased region" description="Basic and acidic residues" evidence="3">
    <location>
        <begin position="439"/>
        <end position="449"/>
    </location>
</feature>
<reference evidence="5 6" key="1">
    <citation type="journal article" date="2018" name="Science">
        <title>The opium poppy genome and morphinan production.</title>
        <authorList>
            <person name="Guo L."/>
            <person name="Winzer T."/>
            <person name="Yang X."/>
            <person name="Li Y."/>
            <person name="Ning Z."/>
            <person name="He Z."/>
            <person name="Teodor R."/>
            <person name="Lu Y."/>
            <person name="Bowser T.A."/>
            <person name="Graham I.A."/>
            <person name="Ye K."/>
        </authorList>
    </citation>
    <scope>NUCLEOTIDE SEQUENCE [LARGE SCALE GENOMIC DNA]</scope>
    <source>
        <strain evidence="6">cv. HN1</strain>
        <tissue evidence="5">Leaves</tissue>
    </source>
</reference>
<feature type="region of interest" description="Disordered" evidence="3">
    <location>
        <begin position="300"/>
        <end position="323"/>
    </location>
</feature>
<dbReference type="PROSITE" id="PS50888">
    <property type="entry name" value="BHLH"/>
    <property type="match status" value="1"/>
</dbReference>
<feature type="region of interest" description="Disordered" evidence="3">
    <location>
        <begin position="421"/>
        <end position="449"/>
    </location>
</feature>
<name>A0A4Y7IWN4_PAPSO</name>
<gene>
    <name evidence="5" type="ORF">C5167_020624</name>
</gene>
<feature type="compositionally biased region" description="Polar residues" evidence="3">
    <location>
        <begin position="268"/>
        <end position="281"/>
    </location>
</feature>
<dbReference type="AlphaFoldDB" id="A0A4Y7IWN4"/>
<evidence type="ECO:0000313" key="6">
    <source>
        <dbReference type="Proteomes" id="UP000316621"/>
    </source>
</evidence>
<keyword evidence="2" id="KW-0804">Transcription</keyword>
<evidence type="ECO:0000256" key="2">
    <source>
        <dbReference type="ARBA" id="ARBA00023163"/>
    </source>
</evidence>
<feature type="region of interest" description="Disordered" evidence="3">
    <location>
        <begin position="254"/>
        <end position="283"/>
    </location>
</feature>
<dbReference type="Gramene" id="RZC52200">
    <property type="protein sequence ID" value="RZC52200"/>
    <property type="gene ID" value="C5167_020624"/>
</dbReference>
<protein>
    <recommendedName>
        <fullName evidence="4">BHLH domain-containing protein</fullName>
    </recommendedName>
</protein>
<dbReference type="InterPro" id="IPR025610">
    <property type="entry name" value="MYC/MYB_N"/>
</dbReference>
<accession>A0A4Y7IWN4</accession>
<dbReference type="Pfam" id="PF14215">
    <property type="entry name" value="bHLH-MYC_N"/>
    <property type="match status" value="1"/>
</dbReference>
<dbReference type="PANTHER" id="PTHR46196:SF1">
    <property type="entry name" value="TRANSCRIPTION FACTOR EMB1444-RELATED"/>
    <property type="match status" value="1"/>
</dbReference>
<dbReference type="PANTHER" id="PTHR46196">
    <property type="entry name" value="TRANSCRIPTION FACTOR BHLH155-LIKE ISOFORM X1-RELATED"/>
    <property type="match status" value="1"/>
</dbReference>
<sequence>MCSNKEIMGLNQLQQILRILCYNTEWNYAVFWKLNCKPKMLLTWEDAFFANHEPLDPARNLSVDSTSENEDKNYLQNPLGLAMAKMSPLVYSLGEGIIGQVALTGDHQWILTDKPTPTTWLPLECSDGWHAQFSAGIRTAVVVSVFPLGVVQLGSLNNVIEDVNLVILVKNLLYSLQNLMGCFPSQGECFAGSNLFLGKKDGVMAECIGESLMPSKDESAESRQPQSVCIGLEHLKPAKMNLYRQKELIDGIKNNELQKDSKRKPDMHTNSSYTGGSSKSFNFPDGSELHEALGLSYMKDNDSRPWNEPKRTENGTIPGSQKEVVDSWLEADPESSDLLEAIVGNAGPKSNDVNGDESFCKLDHSVVTVENPIKIHCYFRKFSSSAGEPVIPFSRLEDDTNDCLNSISSKACESSLKSTRTEQLEMQVQPDKINKKRARSDSYRPRPRDRQLIQDRVKELRHLVPNGSKCSIDTLLARTIKHMLYLESVTEHAEKLKRCDGTKLHANGMGILGSFDCPHGASWALQAESQEEVCPITLKSFDASGKMLVEMLCEDCSHFLDVARAIRDLGLTILKAAIEDHGKKTRGCFLVEGGNGRCLHRTDVMLSLVQLLIPKSAI</sequence>
<evidence type="ECO:0000256" key="3">
    <source>
        <dbReference type="SAM" id="MobiDB-lite"/>
    </source>
</evidence>
<dbReference type="EMBL" id="CM010716">
    <property type="protein sequence ID" value="RZC52200.1"/>
    <property type="molecule type" value="Genomic_DNA"/>
</dbReference>
<evidence type="ECO:0000256" key="1">
    <source>
        <dbReference type="ARBA" id="ARBA00023015"/>
    </source>
</evidence>
<dbReference type="Proteomes" id="UP000316621">
    <property type="component" value="Chromosome 2"/>
</dbReference>
<feature type="compositionally biased region" description="Basic and acidic residues" evidence="3">
    <location>
        <begin position="300"/>
        <end position="313"/>
    </location>
</feature>
<keyword evidence="6" id="KW-1185">Reference proteome</keyword>
<dbReference type="GO" id="GO:0046983">
    <property type="term" value="F:protein dimerization activity"/>
    <property type="evidence" value="ECO:0007669"/>
    <property type="project" value="InterPro"/>
</dbReference>
<dbReference type="OMA" id="CSNTEWK"/>
<evidence type="ECO:0000313" key="5">
    <source>
        <dbReference type="EMBL" id="RZC52200.1"/>
    </source>
</evidence>
<dbReference type="Pfam" id="PF23176">
    <property type="entry name" value="bHLH_LHW"/>
    <property type="match status" value="1"/>
</dbReference>
<dbReference type="InterPro" id="IPR043561">
    <property type="entry name" value="LHW-like"/>
</dbReference>
<feature type="compositionally biased region" description="Basic and acidic residues" evidence="3">
    <location>
        <begin position="256"/>
        <end position="267"/>
    </location>
</feature>
<dbReference type="InterPro" id="IPR011598">
    <property type="entry name" value="bHLH_dom"/>
</dbReference>
<proteinExistence type="predicted"/>
<dbReference type="GO" id="GO:0003700">
    <property type="term" value="F:DNA-binding transcription factor activity"/>
    <property type="evidence" value="ECO:0007669"/>
    <property type="project" value="InterPro"/>
</dbReference>
<keyword evidence="1" id="KW-0805">Transcription regulation</keyword>
<organism evidence="5 6">
    <name type="scientific">Papaver somniferum</name>
    <name type="common">Opium poppy</name>
    <dbReference type="NCBI Taxonomy" id="3469"/>
    <lineage>
        <taxon>Eukaryota</taxon>
        <taxon>Viridiplantae</taxon>
        <taxon>Streptophyta</taxon>
        <taxon>Embryophyta</taxon>
        <taxon>Tracheophyta</taxon>
        <taxon>Spermatophyta</taxon>
        <taxon>Magnoliopsida</taxon>
        <taxon>Ranunculales</taxon>
        <taxon>Papaveraceae</taxon>
        <taxon>Papaveroideae</taxon>
        <taxon>Papaver</taxon>
    </lineage>
</organism>
<evidence type="ECO:0000259" key="4">
    <source>
        <dbReference type="PROSITE" id="PS50888"/>
    </source>
</evidence>
<feature type="domain" description="BHLH" evidence="4">
    <location>
        <begin position="437"/>
        <end position="486"/>
    </location>
</feature>
<dbReference type="OrthoDB" id="778365at2759"/>